<reference evidence="1" key="1">
    <citation type="submission" date="2023-09" db="EMBL/GenBank/DDBJ databases">
        <title>Paucibacter sp. APW11 Genome sequencing and assembly.</title>
        <authorList>
            <person name="Kim I."/>
        </authorList>
    </citation>
    <scope>NUCLEOTIDE SEQUENCE</scope>
    <source>
        <strain evidence="1">APW11</strain>
    </source>
</reference>
<dbReference type="Proteomes" id="UP001246372">
    <property type="component" value="Unassembled WGS sequence"/>
</dbReference>
<dbReference type="InterPro" id="IPR021725">
    <property type="entry name" value="Cdd1"/>
</dbReference>
<protein>
    <submittedName>
        <fullName evidence="1">Helix-hairpin-helix domain-containing protein</fullName>
    </submittedName>
</protein>
<comment type="caution">
    <text evidence="1">The sequence shown here is derived from an EMBL/GenBank/DDBJ whole genome shotgun (WGS) entry which is preliminary data.</text>
</comment>
<accession>A0ABU3PAK7</accession>
<keyword evidence="2" id="KW-1185">Reference proteome</keyword>
<dbReference type="Pfam" id="PF11731">
    <property type="entry name" value="Cdd1"/>
    <property type="match status" value="1"/>
</dbReference>
<name>A0ABU3PAK7_9BURK</name>
<dbReference type="Gene3D" id="1.10.150.20">
    <property type="entry name" value="5' to 3' exonuclease, C-terminal subdomain"/>
    <property type="match status" value="1"/>
</dbReference>
<sequence>MNSPSPRLASKPKAAARAKAQRWEDCQSLAQIPNIGPAMVGDFRLLGIHTPQQLRGQDALALYRRLCQITATRHDPCVLDTLMAATDFMGGAPATPWWHYTAQRKALYPEI</sequence>
<organism evidence="1 2">
    <name type="scientific">Roseateles aquae</name>
    <dbReference type="NCBI Taxonomy" id="3077235"/>
    <lineage>
        <taxon>Bacteria</taxon>
        <taxon>Pseudomonadati</taxon>
        <taxon>Pseudomonadota</taxon>
        <taxon>Betaproteobacteria</taxon>
        <taxon>Burkholderiales</taxon>
        <taxon>Sphaerotilaceae</taxon>
        <taxon>Roseateles</taxon>
    </lineage>
</organism>
<evidence type="ECO:0000313" key="2">
    <source>
        <dbReference type="Proteomes" id="UP001246372"/>
    </source>
</evidence>
<proteinExistence type="predicted"/>
<gene>
    <name evidence="1" type="ORF">RQP53_05825</name>
</gene>
<evidence type="ECO:0000313" key="1">
    <source>
        <dbReference type="EMBL" id="MDT8998786.1"/>
    </source>
</evidence>
<dbReference type="RefSeq" id="WP_315649291.1">
    <property type="nucleotide sequence ID" value="NZ_JAVXZY010000002.1"/>
</dbReference>
<dbReference type="EMBL" id="JAVXZY010000002">
    <property type="protein sequence ID" value="MDT8998786.1"/>
    <property type="molecule type" value="Genomic_DNA"/>
</dbReference>